<reference evidence="2 3" key="1">
    <citation type="submission" date="2023-09" db="EMBL/GenBank/DDBJ databases">
        <title>Novel taxa isolated from Blanes Bay.</title>
        <authorList>
            <person name="Rey-Velasco X."/>
            <person name="Lucena T."/>
        </authorList>
    </citation>
    <scope>NUCLEOTIDE SEQUENCE [LARGE SCALE GENOMIC DNA]</scope>
    <source>
        <strain evidence="2 3">S356</strain>
    </source>
</reference>
<evidence type="ECO:0000313" key="2">
    <source>
        <dbReference type="EMBL" id="MDT7832073.1"/>
    </source>
</evidence>
<keyword evidence="1" id="KW-0472">Membrane</keyword>
<dbReference type="Proteomes" id="UP001257277">
    <property type="component" value="Unassembled WGS sequence"/>
</dbReference>
<keyword evidence="1" id="KW-0812">Transmembrane</keyword>
<evidence type="ECO:0000313" key="3">
    <source>
        <dbReference type="Proteomes" id="UP001257277"/>
    </source>
</evidence>
<organism evidence="2 3">
    <name type="scientific">Asprobacillus argus</name>
    <dbReference type="NCBI Taxonomy" id="3076534"/>
    <lineage>
        <taxon>Bacteria</taxon>
        <taxon>Pseudomonadati</taxon>
        <taxon>Bacteroidota</taxon>
        <taxon>Flavobacteriia</taxon>
        <taxon>Flavobacteriales</taxon>
        <taxon>Flavobacteriaceae</taxon>
        <taxon>Asprobacillus</taxon>
    </lineage>
</organism>
<dbReference type="EMBL" id="JAVTTO010000002">
    <property type="protein sequence ID" value="MDT7832073.1"/>
    <property type="molecule type" value="Genomic_DNA"/>
</dbReference>
<proteinExistence type="predicted"/>
<name>A0ABU3LG13_9FLAO</name>
<sequence>MFGLGNAFKPRKYYVFDYKPRYYDERKERIEKLKQKYSDAPSDEETEDAPELSFSKTQLRNAWKKNKTTSADVKSTRRLAIIIAILVGIVAYVFELHKLI</sequence>
<keyword evidence="3" id="KW-1185">Reference proteome</keyword>
<protein>
    <submittedName>
        <fullName evidence="2">Uncharacterized protein</fullName>
    </submittedName>
</protein>
<comment type="caution">
    <text evidence="2">The sequence shown here is derived from an EMBL/GenBank/DDBJ whole genome shotgun (WGS) entry which is preliminary data.</text>
</comment>
<evidence type="ECO:0000256" key="1">
    <source>
        <dbReference type="SAM" id="Phobius"/>
    </source>
</evidence>
<gene>
    <name evidence="2" type="ORF">RQM59_06755</name>
</gene>
<feature type="transmembrane region" description="Helical" evidence="1">
    <location>
        <begin position="75"/>
        <end position="94"/>
    </location>
</feature>
<dbReference type="RefSeq" id="WP_349241324.1">
    <property type="nucleotide sequence ID" value="NZ_JAVTTO010000002.1"/>
</dbReference>
<accession>A0ABU3LG13</accession>
<keyword evidence="1" id="KW-1133">Transmembrane helix</keyword>